<comment type="caution">
    <text evidence="4">The sequence shown here is derived from an EMBL/GenBank/DDBJ whole genome shotgun (WGS) entry which is preliminary data.</text>
</comment>
<dbReference type="SMART" id="SM00248">
    <property type="entry name" value="ANK"/>
    <property type="match status" value="4"/>
</dbReference>
<dbReference type="RefSeq" id="WP_101966862.1">
    <property type="nucleotide sequence ID" value="NZ_PDFK01000005.1"/>
</dbReference>
<evidence type="ECO:0000256" key="1">
    <source>
        <dbReference type="ARBA" id="ARBA00022737"/>
    </source>
</evidence>
<feature type="repeat" description="ANK" evidence="3">
    <location>
        <begin position="178"/>
        <end position="210"/>
    </location>
</feature>
<dbReference type="InterPro" id="IPR002110">
    <property type="entry name" value="Ankyrin_rpt"/>
</dbReference>
<sequence length="359" mass="40953">MIKLQDIGTFREIPELAMHIYAGDLTALQEAKDKGWNIEEEIHLSKHTSLSPLDLALIAQQFDVVKLLVAYNVNLNVKKNPAFLRAVRYCKEEIVRYLVEQGAKLDGHNQVGSGAYLQAYYGNKRNIPLIHELGLDVKEYGGAVLRQAVSDFDKKTVNYLLEQGVDINYQKPDMVYPYGATPLTVATRMGNITMVKYLIERGASITLTEKDGQRPYTIALGMKNKELANYLKALEPIELHSIENKRCALQKYKLPKELLDFLTGDQLHLKLAPNDYDIHYIDFFNLTDTIEMKFGQQKLLLLSANVDNYSDLQVVWNPEGEGQVGCYDVEHEEYADLCNFTEFLAKPEFYLIQFLEGEL</sequence>
<dbReference type="InterPro" id="IPR036770">
    <property type="entry name" value="Ankyrin_rpt-contain_sf"/>
</dbReference>
<proteinExistence type="predicted"/>
<dbReference type="Proteomes" id="UP000234956">
    <property type="component" value="Unassembled WGS sequence"/>
</dbReference>
<evidence type="ECO:0000313" key="5">
    <source>
        <dbReference type="Proteomes" id="UP000234956"/>
    </source>
</evidence>
<evidence type="ECO:0000256" key="2">
    <source>
        <dbReference type="ARBA" id="ARBA00023043"/>
    </source>
</evidence>
<dbReference type="Gene3D" id="1.25.40.20">
    <property type="entry name" value="Ankyrin repeat-containing domain"/>
    <property type="match status" value="1"/>
</dbReference>
<protein>
    <recommendedName>
        <fullName evidence="6">Ankyrin repeat-containing protein</fullName>
    </recommendedName>
</protein>
<dbReference type="EMBL" id="PDFK01000005">
    <property type="protein sequence ID" value="PKU50725.1"/>
    <property type="molecule type" value="Genomic_DNA"/>
</dbReference>
<dbReference type="PROSITE" id="PS50088">
    <property type="entry name" value="ANK_REPEAT"/>
    <property type="match status" value="2"/>
</dbReference>
<gene>
    <name evidence="4" type="ORF">CRI88_16210</name>
</gene>
<evidence type="ECO:0008006" key="6">
    <source>
        <dbReference type="Google" id="ProtNLM"/>
    </source>
</evidence>
<organism evidence="4 5">
    <name type="scientific">Lysinibacillus fusiformis</name>
    <dbReference type="NCBI Taxonomy" id="28031"/>
    <lineage>
        <taxon>Bacteria</taxon>
        <taxon>Bacillati</taxon>
        <taxon>Bacillota</taxon>
        <taxon>Bacilli</taxon>
        <taxon>Bacillales</taxon>
        <taxon>Bacillaceae</taxon>
        <taxon>Lysinibacillus</taxon>
    </lineage>
</organism>
<keyword evidence="1" id="KW-0677">Repeat</keyword>
<evidence type="ECO:0000256" key="3">
    <source>
        <dbReference type="PROSITE-ProRule" id="PRU00023"/>
    </source>
</evidence>
<evidence type="ECO:0000313" key="4">
    <source>
        <dbReference type="EMBL" id="PKU50725.1"/>
    </source>
</evidence>
<dbReference type="SUPFAM" id="SSF48403">
    <property type="entry name" value="Ankyrin repeat"/>
    <property type="match status" value="1"/>
</dbReference>
<reference evidence="4 5" key="1">
    <citation type="submission" date="2017-10" db="EMBL/GenBank/DDBJ databases">
        <title>Draft genome of Lysinibacillus fusiformis strain Juneja, a laboratory-derived pathogen of Drosophila melanogaster.</title>
        <authorList>
            <person name="Smith B.R."/>
            <person name="Unckless R.L."/>
        </authorList>
    </citation>
    <scope>NUCLEOTIDE SEQUENCE [LARGE SCALE GENOMIC DNA]</scope>
    <source>
        <strain evidence="4 5">Juneja</strain>
    </source>
</reference>
<dbReference type="PANTHER" id="PTHR24198:SF165">
    <property type="entry name" value="ANKYRIN REPEAT-CONTAINING PROTEIN-RELATED"/>
    <property type="match status" value="1"/>
</dbReference>
<dbReference type="PROSITE" id="PS50297">
    <property type="entry name" value="ANK_REP_REGION"/>
    <property type="match status" value="1"/>
</dbReference>
<feature type="repeat" description="ANK" evidence="3">
    <location>
        <begin position="48"/>
        <end position="80"/>
    </location>
</feature>
<dbReference type="Pfam" id="PF12796">
    <property type="entry name" value="Ank_2"/>
    <property type="match status" value="2"/>
</dbReference>
<keyword evidence="2 3" id="KW-0040">ANK repeat</keyword>
<dbReference type="AlphaFoldDB" id="A0A2I0UXE3"/>
<dbReference type="PANTHER" id="PTHR24198">
    <property type="entry name" value="ANKYRIN REPEAT AND PROTEIN KINASE DOMAIN-CONTAINING PROTEIN"/>
    <property type="match status" value="1"/>
</dbReference>
<name>A0A2I0UXE3_9BACI</name>
<accession>A0A2I0UXE3</accession>